<dbReference type="RefSeq" id="XP_022238890.1">
    <property type="nucleotide sequence ID" value="XM_022383182.1"/>
</dbReference>
<accession>A0ABM1S5I5</accession>
<keyword evidence="5" id="KW-1185">Reference proteome</keyword>
<dbReference type="SUPFAM" id="SSF63748">
    <property type="entry name" value="Tudor/PWWP/MBT"/>
    <property type="match status" value="1"/>
</dbReference>
<dbReference type="RefSeq" id="XP_022238894.1">
    <property type="nucleotide sequence ID" value="XM_022383186.1"/>
</dbReference>
<dbReference type="Gene3D" id="2.30.30.140">
    <property type="match status" value="1"/>
</dbReference>
<keyword evidence="1" id="KW-0694">RNA-binding</keyword>
<dbReference type="InterPro" id="IPR002999">
    <property type="entry name" value="Tudor"/>
</dbReference>
<gene>
    <name evidence="6 7 8 9 10 11" type="primary">LOC106457317</name>
</gene>
<evidence type="ECO:0000313" key="11">
    <source>
        <dbReference type="RefSeq" id="XP_022238895.1"/>
    </source>
</evidence>
<dbReference type="PANTHER" id="PTHR22948:SF29">
    <property type="entry name" value="FI02030P-RELATED"/>
    <property type="match status" value="1"/>
</dbReference>
<dbReference type="GeneID" id="106457317"/>
<evidence type="ECO:0000256" key="1">
    <source>
        <dbReference type="PROSITE-ProRule" id="PRU00117"/>
    </source>
</evidence>
<evidence type="ECO:0000256" key="2">
    <source>
        <dbReference type="SAM" id="MobiDB-lite"/>
    </source>
</evidence>
<proteinExistence type="predicted"/>
<dbReference type="Pfam" id="PF00013">
    <property type="entry name" value="KH_1"/>
    <property type="match status" value="2"/>
</dbReference>
<name>A0ABM1S5I5_LIMPO</name>
<dbReference type="PROSITE" id="PS50084">
    <property type="entry name" value="KH_TYPE_1"/>
    <property type="match status" value="2"/>
</dbReference>
<dbReference type="InterPro" id="IPR050621">
    <property type="entry name" value="Tudor_domain_containing"/>
</dbReference>
<dbReference type="Proteomes" id="UP000694941">
    <property type="component" value="Unplaced"/>
</dbReference>
<sequence>MEKPSVFTLPNVKFSRIALLLAVGLSASVSSLLFYLVFIKKDDLEEQLELSTKGGRKSQQVTTSRQTVIHVNVPKSAIGGVIGRQGSTIKKIQEQTNTKIKFEEKGLDVEEKVAVIRGSPENAQEAENLLYQLINEQPQILTEDVFVPVRVCGRIIGRNGDTIRTMCRISGAKITLDRGGDERDPDNQKRVTIRGTRDQIDIAISLIDEKLAEDEAFRQKISLSSSSAQTLQHRGRPLSIGASSDEANVSSHQELQQELLVPSAADGYTEVFVSAVENPGSFWVQTVGTKSVQLDKMVEEMTEFYTQQCNQELTRVSQVSVGDIVAAPFEHDHCWYRGIIVNIHEDDYNLDESEITIHFVDFGDYCKLKRKELCTLLPIYKVLPFQAIECRLAWLQPKGSVWNDEATNLFEKLSHVAQWKVLMAKQVSSLKKQSEQREVTVYAVELIDTNEPQDINIGLELVQKGYAMVNKNNRS</sequence>
<protein>
    <submittedName>
        <fullName evidence="6 7">Tudor and KH domain-containing protein-like isoform X1</fullName>
    </submittedName>
</protein>
<evidence type="ECO:0000313" key="10">
    <source>
        <dbReference type="RefSeq" id="XP_022238894.1"/>
    </source>
</evidence>
<dbReference type="Gene3D" id="3.30.1370.10">
    <property type="entry name" value="K Homology domain, type 1"/>
    <property type="match status" value="2"/>
</dbReference>
<dbReference type="RefSeq" id="XP_022238891.1">
    <property type="nucleotide sequence ID" value="XM_022383183.1"/>
</dbReference>
<evidence type="ECO:0000313" key="8">
    <source>
        <dbReference type="RefSeq" id="XP_022238891.1"/>
    </source>
</evidence>
<evidence type="ECO:0000256" key="3">
    <source>
        <dbReference type="SAM" id="Phobius"/>
    </source>
</evidence>
<dbReference type="InterPro" id="IPR004087">
    <property type="entry name" value="KH_dom"/>
</dbReference>
<keyword evidence="3" id="KW-0812">Transmembrane</keyword>
<keyword evidence="3" id="KW-1133">Transmembrane helix</keyword>
<dbReference type="Gene3D" id="2.40.50.90">
    <property type="match status" value="1"/>
</dbReference>
<dbReference type="PROSITE" id="PS50304">
    <property type="entry name" value="TUDOR"/>
    <property type="match status" value="1"/>
</dbReference>
<dbReference type="RefSeq" id="XP_013772162.1">
    <property type="nucleotide sequence ID" value="XM_013916708.2"/>
</dbReference>
<evidence type="ECO:0000313" key="9">
    <source>
        <dbReference type="RefSeq" id="XP_022238892.1"/>
    </source>
</evidence>
<dbReference type="RefSeq" id="XP_022238892.1">
    <property type="nucleotide sequence ID" value="XM_022383184.1"/>
</dbReference>
<dbReference type="RefSeq" id="XP_022238895.1">
    <property type="nucleotide sequence ID" value="XM_022383187.1"/>
</dbReference>
<reference evidence="6 7" key="1">
    <citation type="submission" date="2025-05" db="UniProtKB">
        <authorList>
            <consortium name="RefSeq"/>
        </authorList>
    </citation>
    <scope>IDENTIFICATION</scope>
    <source>
        <tissue evidence="6 7">Muscle</tissue>
    </source>
</reference>
<feature type="region of interest" description="Disordered" evidence="2">
    <location>
        <begin position="228"/>
        <end position="247"/>
    </location>
</feature>
<feature type="domain" description="Tudor" evidence="4">
    <location>
        <begin position="318"/>
        <end position="383"/>
    </location>
</feature>
<organism evidence="5 7">
    <name type="scientific">Limulus polyphemus</name>
    <name type="common">Atlantic horseshoe crab</name>
    <dbReference type="NCBI Taxonomy" id="6850"/>
    <lineage>
        <taxon>Eukaryota</taxon>
        <taxon>Metazoa</taxon>
        <taxon>Ecdysozoa</taxon>
        <taxon>Arthropoda</taxon>
        <taxon>Chelicerata</taxon>
        <taxon>Merostomata</taxon>
        <taxon>Xiphosura</taxon>
        <taxon>Limulidae</taxon>
        <taxon>Limulus</taxon>
    </lineage>
</organism>
<dbReference type="SMART" id="SM00322">
    <property type="entry name" value="KH"/>
    <property type="match status" value="2"/>
</dbReference>
<dbReference type="InterPro" id="IPR035437">
    <property type="entry name" value="SNase_OB-fold_sf"/>
</dbReference>
<dbReference type="SUPFAM" id="SSF54791">
    <property type="entry name" value="Eukaryotic type KH-domain (KH-domain type I)"/>
    <property type="match status" value="2"/>
</dbReference>
<evidence type="ECO:0000313" key="5">
    <source>
        <dbReference type="Proteomes" id="UP000694941"/>
    </source>
</evidence>
<dbReference type="InterPro" id="IPR036612">
    <property type="entry name" value="KH_dom_type_1_sf"/>
</dbReference>
<dbReference type="PANTHER" id="PTHR22948">
    <property type="entry name" value="TUDOR DOMAIN CONTAINING PROTEIN"/>
    <property type="match status" value="1"/>
</dbReference>
<feature type="transmembrane region" description="Helical" evidence="3">
    <location>
        <begin position="17"/>
        <end position="38"/>
    </location>
</feature>
<evidence type="ECO:0000313" key="7">
    <source>
        <dbReference type="RefSeq" id="XP_022238890.1"/>
    </source>
</evidence>
<keyword evidence="3" id="KW-0472">Membrane</keyword>
<dbReference type="InterPro" id="IPR004088">
    <property type="entry name" value="KH_dom_type_1"/>
</dbReference>
<evidence type="ECO:0000313" key="6">
    <source>
        <dbReference type="RefSeq" id="XP_013772162.1"/>
    </source>
</evidence>
<evidence type="ECO:0000259" key="4">
    <source>
        <dbReference type="PROSITE" id="PS50304"/>
    </source>
</evidence>
<dbReference type="SMART" id="SM00333">
    <property type="entry name" value="TUDOR"/>
    <property type="match status" value="1"/>
</dbReference>
<dbReference type="Pfam" id="PF00567">
    <property type="entry name" value="TUDOR"/>
    <property type="match status" value="1"/>
</dbReference>